<feature type="transmembrane region" description="Helical" evidence="1">
    <location>
        <begin position="93"/>
        <end position="113"/>
    </location>
</feature>
<dbReference type="InterPro" id="IPR011047">
    <property type="entry name" value="Quinoprotein_ADH-like_sf"/>
</dbReference>
<dbReference type="PANTHER" id="PTHR34512">
    <property type="entry name" value="CELL SURFACE PROTEIN"/>
    <property type="match status" value="1"/>
</dbReference>
<dbReference type="InterPro" id="IPR015943">
    <property type="entry name" value="WD40/YVTN_repeat-like_dom_sf"/>
</dbReference>
<evidence type="ECO:0000313" key="3">
    <source>
        <dbReference type="EMBL" id="KKN34970.1"/>
    </source>
</evidence>
<keyword evidence="1" id="KW-0472">Membrane</keyword>
<dbReference type="PANTHER" id="PTHR34512:SF30">
    <property type="entry name" value="OUTER MEMBRANE PROTEIN ASSEMBLY FACTOR BAMB"/>
    <property type="match status" value="1"/>
</dbReference>
<dbReference type="Gene3D" id="2.130.10.10">
    <property type="entry name" value="YVTN repeat-like/Quinoprotein amine dehydrogenase"/>
    <property type="match status" value="1"/>
</dbReference>
<evidence type="ECO:0000256" key="1">
    <source>
        <dbReference type="SAM" id="Phobius"/>
    </source>
</evidence>
<feature type="domain" description="Pyrrolo-quinoline quinone repeat" evidence="2">
    <location>
        <begin position="404"/>
        <end position="530"/>
    </location>
</feature>
<organism evidence="3">
    <name type="scientific">marine sediment metagenome</name>
    <dbReference type="NCBI Taxonomy" id="412755"/>
    <lineage>
        <taxon>unclassified sequences</taxon>
        <taxon>metagenomes</taxon>
        <taxon>ecological metagenomes</taxon>
    </lineage>
</organism>
<keyword evidence="1" id="KW-0812">Transmembrane</keyword>
<dbReference type="EMBL" id="LAZR01002073">
    <property type="protein sequence ID" value="KKN34970.1"/>
    <property type="molecule type" value="Genomic_DNA"/>
</dbReference>
<proteinExistence type="predicted"/>
<accession>A0A0F9PTE1</accession>
<dbReference type="Gene3D" id="2.40.10.480">
    <property type="match status" value="1"/>
</dbReference>
<dbReference type="AlphaFoldDB" id="A0A0F9PTE1"/>
<comment type="caution">
    <text evidence="3">The sequence shown here is derived from an EMBL/GenBank/DDBJ whole genome shotgun (WGS) entry which is preliminary data.</text>
</comment>
<reference evidence="3" key="1">
    <citation type="journal article" date="2015" name="Nature">
        <title>Complex archaea that bridge the gap between prokaryotes and eukaryotes.</title>
        <authorList>
            <person name="Spang A."/>
            <person name="Saw J.H."/>
            <person name="Jorgensen S.L."/>
            <person name="Zaremba-Niedzwiedzka K."/>
            <person name="Martijn J."/>
            <person name="Lind A.E."/>
            <person name="van Eijk R."/>
            <person name="Schleper C."/>
            <person name="Guy L."/>
            <person name="Ettema T.J."/>
        </authorList>
    </citation>
    <scope>NUCLEOTIDE SEQUENCE</scope>
</reference>
<feature type="transmembrane region" description="Helical" evidence="1">
    <location>
        <begin position="20"/>
        <end position="44"/>
    </location>
</feature>
<name>A0A0F9PTE1_9ZZZZ</name>
<dbReference type="InterPro" id="IPR002372">
    <property type="entry name" value="PQQ_rpt_dom"/>
</dbReference>
<dbReference type="SUPFAM" id="SSF50998">
    <property type="entry name" value="Quinoprotein alcohol dehydrogenase-like"/>
    <property type="match status" value="1"/>
</dbReference>
<gene>
    <name evidence="3" type="ORF">LCGC14_0788410</name>
</gene>
<dbReference type="InterPro" id="IPR018391">
    <property type="entry name" value="PQQ_b-propeller_rpt"/>
</dbReference>
<protein>
    <recommendedName>
        <fullName evidence="2">Pyrrolo-quinoline quinone repeat domain-containing protein</fullName>
    </recommendedName>
</protein>
<dbReference type="Pfam" id="PF13360">
    <property type="entry name" value="PQQ_2"/>
    <property type="match status" value="2"/>
</dbReference>
<keyword evidence="1" id="KW-1133">Transmembrane helix</keyword>
<dbReference type="SMART" id="SM00564">
    <property type="entry name" value="PQQ"/>
    <property type="match status" value="3"/>
</dbReference>
<feature type="transmembrane region" description="Helical" evidence="1">
    <location>
        <begin position="145"/>
        <end position="163"/>
    </location>
</feature>
<sequence length="571" mass="63861">MAKQAEDNRRKNRAKLWYNIAKRIAIVAAVLAGILSVLMIVNYLQTKSVDPMNSKAIAQLMTQLQENPSDTALKEQIRALDLLARKAYFIYQWQIRTGSYLLFAFVLILLLALKYMSSLQPRLPDLSKSPEPDEARENKFISRKYILFGGLGLFILAFILGIISQTDLKNIGIVKTKGGQGAAVFPSIEEIRNNWPGFRGPEGIGVAYHTDVPPEWDGPSGQNILWKTPIPHPGYNSPIIWAKRIFLSGADRRTQIVYCVDADSGEILWQKELNDIPGSPERRPNVTEDTGYAAPTMTTDGQRIFVLFATGDIACLDFEGNRIWAKNLGMPDNHYGHGSSLITYRDLVIIQFDQNTGGRLLALKTLTGDLAYDQPRDVEISWASPILVNTGSRTELILNSNPFVMSHDPQTGQELWRVRCMQGEIGPSPAYAAGMVYVVNDYARLAAIRLGETPDVVWEYIDDLSEVSSPLATNDLVIMAASYGAVTCFDKKTGERLWIQDFSEGFYSSPVLVGDSVYLMDVSGVIYVFKAEREFRLISQHELGERAVTIPAFMHNRIYIRGEKNLFCIGD</sequence>
<evidence type="ECO:0000259" key="2">
    <source>
        <dbReference type="Pfam" id="PF13360"/>
    </source>
</evidence>
<feature type="domain" description="Pyrrolo-quinoline quinone repeat" evidence="2">
    <location>
        <begin position="253"/>
        <end position="370"/>
    </location>
</feature>